<keyword evidence="1" id="KW-0472">Membrane</keyword>
<proteinExistence type="predicted"/>
<feature type="transmembrane region" description="Helical" evidence="1">
    <location>
        <begin position="55"/>
        <end position="76"/>
    </location>
</feature>
<accession>A0A7L5BYF4</accession>
<dbReference type="EMBL" id="CP049056">
    <property type="protein sequence ID" value="QIE55878.1"/>
    <property type="molecule type" value="Genomic_DNA"/>
</dbReference>
<dbReference type="Proteomes" id="UP000503336">
    <property type="component" value="Chromosome"/>
</dbReference>
<dbReference type="RefSeq" id="WP_165098356.1">
    <property type="nucleotide sequence ID" value="NZ_CP049056.1"/>
</dbReference>
<feature type="transmembrane region" description="Helical" evidence="1">
    <location>
        <begin position="173"/>
        <end position="193"/>
    </location>
</feature>
<dbReference type="AlphaFoldDB" id="A0A7L5BYF4"/>
<evidence type="ECO:0000256" key="1">
    <source>
        <dbReference type="SAM" id="Phobius"/>
    </source>
</evidence>
<feature type="transmembrane region" description="Helical" evidence="1">
    <location>
        <begin position="100"/>
        <end position="126"/>
    </location>
</feature>
<protein>
    <submittedName>
        <fullName evidence="2">Paraquat-inducible protein A</fullName>
    </submittedName>
</protein>
<keyword evidence="1" id="KW-1133">Transmembrane helix</keyword>
<dbReference type="KEGG" id="hdh:G5B40_10720"/>
<evidence type="ECO:0000313" key="2">
    <source>
        <dbReference type="EMBL" id="QIE55878.1"/>
    </source>
</evidence>
<name>A0A7L5BYF4_9RHOB</name>
<organism evidence="2 3">
    <name type="scientific">Pikeienuella piscinae</name>
    <dbReference type="NCBI Taxonomy" id="2748098"/>
    <lineage>
        <taxon>Bacteria</taxon>
        <taxon>Pseudomonadati</taxon>
        <taxon>Pseudomonadota</taxon>
        <taxon>Alphaproteobacteria</taxon>
        <taxon>Rhodobacterales</taxon>
        <taxon>Paracoccaceae</taxon>
        <taxon>Pikeienuella</taxon>
    </lineage>
</organism>
<keyword evidence="3" id="KW-1185">Reference proteome</keyword>
<feature type="transmembrane region" description="Helical" evidence="1">
    <location>
        <begin position="147"/>
        <end position="167"/>
    </location>
</feature>
<sequence length="208" mass="21927">MAVEATTTQTETGPVLIACHACDALLSEPPAGAARTRCPRCGSVLTTERPGALDGVLATTLTTIVLLSAGVFLPFVNIEASGRRQYASVLDAVIAAGGEAWPLALAVGAMVVALPLTRAAALLWVLAPMRLERPPLPFARAAFRLAIELRPWSMVEIFVIGVIVALVKISGLAIVGLGAAFWLFLALAIVVFCEDAALCRRSIWRRLA</sequence>
<evidence type="ECO:0000313" key="3">
    <source>
        <dbReference type="Proteomes" id="UP000503336"/>
    </source>
</evidence>
<dbReference type="InterPro" id="IPR007498">
    <property type="entry name" value="PqiA-like"/>
</dbReference>
<gene>
    <name evidence="2" type="ORF">G5B40_10720</name>
</gene>
<dbReference type="Pfam" id="PF04403">
    <property type="entry name" value="PqiA"/>
    <property type="match status" value="1"/>
</dbReference>
<reference evidence="2 3" key="1">
    <citation type="submission" date="2020-02" db="EMBL/GenBank/DDBJ databases">
        <title>complete genome sequence of Rhodobacteraceae bacterium.</title>
        <authorList>
            <person name="Park J."/>
            <person name="Kim Y.-S."/>
            <person name="Kim K.-H."/>
        </authorList>
    </citation>
    <scope>NUCLEOTIDE SEQUENCE [LARGE SCALE GENOMIC DNA]</scope>
    <source>
        <strain evidence="2 3">RR4-56</strain>
    </source>
</reference>
<keyword evidence="1" id="KW-0812">Transmembrane</keyword>